<evidence type="ECO:0000313" key="1">
    <source>
        <dbReference type="EMBL" id="JAT27339.1"/>
    </source>
</evidence>
<feature type="non-terminal residue" evidence="1">
    <location>
        <position position="308"/>
    </location>
</feature>
<name>A0A1B6LUK3_9HEMI</name>
<protein>
    <submittedName>
        <fullName evidence="1">Uncharacterized protein</fullName>
    </submittedName>
</protein>
<accession>A0A1B6LUK3</accession>
<gene>
    <name evidence="1" type="ORF">g.3833</name>
</gene>
<organism evidence="1">
    <name type="scientific">Graphocephala atropunctata</name>
    <dbReference type="NCBI Taxonomy" id="36148"/>
    <lineage>
        <taxon>Eukaryota</taxon>
        <taxon>Metazoa</taxon>
        <taxon>Ecdysozoa</taxon>
        <taxon>Arthropoda</taxon>
        <taxon>Hexapoda</taxon>
        <taxon>Insecta</taxon>
        <taxon>Pterygota</taxon>
        <taxon>Neoptera</taxon>
        <taxon>Paraneoptera</taxon>
        <taxon>Hemiptera</taxon>
        <taxon>Auchenorrhyncha</taxon>
        <taxon>Membracoidea</taxon>
        <taxon>Cicadellidae</taxon>
        <taxon>Cicadellinae</taxon>
        <taxon>Cicadellini</taxon>
        <taxon>Graphocephala</taxon>
    </lineage>
</organism>
<sequence>MSSPYYYTKTNIEECNRIKSSGRKIKHCISNVNESNNLKLYSPERKTKRHTHKYLKPYEIDKKTVSNIKGEKIFYNSLHSDVTVRYCVSSPKSTKLREDPESHTGSIINKRVHAIERRNHTPNVVLKQKGFEEKEMPVDKNNLELSIKQSYCPMVVRVHKGLRDTPEKSRGKRDCSSSHTKLLKCRVSSEIMNSGELQNTVYKHKQKRSTSRKSKVLSNEMLQIKLKDKPTDMFHVRVKSNDMLVQNIRKRCVKDKNVNKVKTYTEDELLKSEQLSFGYGSSKYNSKVKRDEIKDSKRVSFKKPTSAD</sequence>
<proteinExistence type="predicted"/>
<dbReference type="AlphaFoldDB" id="A0A1B6LUK3"/>
<dbReference type="EMBL" id="GEBQ01012638">
    <property type="protein sequence ID" value="JAT27339.1"/>
    <property type="molecule type" value="Transcribed_RNA"/>
</dbReference>
<reference evidence="1" key="1">
    <citation type="submission" date="2015-11" db="EMBL/GenBank/DDBJ databases">
        <title>De novo transcriptome assembly of four potential Pierce s Disease insect vectors from Arizona vineyards.</title>
        <authorList>
            <person name="Tassone E.E."/>
        </authorList>
    </citation>
    <scope>NUCLEOTIDE SEQUENCE</scope>
</reference>